<evidence type="ECO:0000259" key="4">
    <source>
        <dbReference type="SMART" id="SM00382"/>
    </source>
</evidence>
<dbReference type="CDD" id="cd19499">
    <property type="entry name" value="RecA-like_ClpB_Hsp104-like"/>
    <property type="match status" value="1"/>
</dbReference>
<keyword evidence="2" id="KW-0067">ATP-binding</keyword>
<organism evidence="5 6">
    <name type="scientific">Lolium multiflorum</name>
    <name type="common">Italian ryegrass</name>
    <name type="synonym">Lolium perenne subsp. multiflorum</name>
    <dbReference type="NCBI Taxonomy" id="4521"/>
    <lineage>
        <taxon>Eukaryota</taxon>
        <taxon>Viridiplantae</taxon>
        <taxon>Streptophyta</taxon>
        <taxon>Embryophyta</taxon>
        <taxon>Tracheophyta</taxon>
        <taxon>Spermatophyta</taxon>
        <taxon>Magnoliopsida</taxon>
        <taxon>Liliopsida</taxon>
        <taxon>Poales</taxon>
        <taxon>Poaceae</taxon>
        <taxon>BOP clade</taxon>
        <taxon>Pooideae</taxon>
        <taxon>Poodae</taxon>
        <taxon>Poeae</taxon>
        <taxon>Poeae Chloroplast Group 2 (Poeae type)</taxon>
        <taxon>Loliodinae</taxon>
        <taxon>Loliinae</taxon>
        <taxon>Lolium</taxon>
    </lineage>
</organism>
<dbReference type="GO" id="GO:0016887">
    <property type="term" value="F:ATP hydrolysis activity"/>
    <property type="evidence" value="ECO:0007669"/>
    <property type="project" value="InterPro"/>
</dbReference>
<dbReference type="CDD" id="cd00009">
    <property type="entry name" value="AAA"/>
    <property type="match status" value="1"/>
</dbReference>
<dbReference type="Pfam" id="PF17871">
    <property type="entry name" value="AAA_lid_9"/>
    <property type="match status" value="2"/>
</dbReference>
<dbReference type="Proteomes" id="UP001231189">
    <property type="component" value="Unassembled WGS sequence"/>
</dbReference>
<dbReference type="FunFam" id="3.40.50.300:FF:000025">
    <property type="entry name" value="ATP-dependent Clp protease subunit"/>
    <property type="match status" value="1"/>
</dbReference>
<keyword evidence="6" id="KW-1185">Reference proteome</keyword>
<gene>
    <name evidence="5" type="ORF">QYE76_039165</name>
</gene>
<keyword evidence="3" id="KW-0143">Chaperone</keyword>
<reference evidence="5" key="1">
    <citation type="submission" date="2023-07" db="EMBL/GenBank/DDBJ databases">
        <title>A chromosome-level genome assembly of Lolium multiflorum.</title>
        <authorList>
            <person name="Chen Y."/>
            <person name="Copetti D."/>
            <person name="Kolliker R."/>
            <person name="Studer B."/>
        </authorList>
    </citation>
    <scope>NUCLEOTIDE SEQUENCE</scope>
    <source>
        <strain evidence="5">02402/16</strain>
        <tissue evidence="5">Leaf</tissue>
    </source>
</reference>
<dbReference type="PANTHER" id="PTHR11638:SF159">
    <property type="entry name" value="AAA+ ATPASE DOMAIN-CONTAINING PROTEIN"/>
    <property type="match status" value="1"/>
</dbReference>
<keyword evidence="1" id="KW-0547">Nucleotide-binding</keyword>
<dbReference type="InterPro" id="IPR050130">
    <property type="entry name" value="ClpA_ClpB"/>
</dbReference>
<dbReference type="AlphaFoldDB" id="A0AAD8WRK2"/>
<evidence type="ECO:0000313" key="5">
    <source>
        <dbReference type="EMBL" id="KAK1678317.1"/>
    </source>
</evidence>
<dbReference type="Pfam" id="PF07724">
    <property type="entry name" value="AAA_2"/>
    <property type="match status" value="1"/>
</dbReference>
<dbReference type="InterPro" id="IPR041546">
    <property type="entry name" value="ClpA/ClpB_AAA_lid"/>
</dbReference>
<dbReference type="GO" id="GO:0034605">
    <property type="term" value="P:cellular response to heat"/>
    <property type="evidence" value="ECO:0007669"/>
    <property type="project" value="TreeGrafter"/>
</dbReference>
<name>A0AAD8WRK2_LOLMU</name>
<feature type="domain" description="AAA+ ATPase" evidence="4">
    <location>
        <begin position="26"/>
        <end position="172"/>
    </location>
</feature>
<evidence type="ECO:0000256" key="1">
    <source>
        <dbReference type="ARBA" id="ARBA00022741"/>
    </source>
</evidence>
<evidence type="ECO:0000256" key="3">
    <source>
        <dbReference type="ARBA" id="ARBA00023186"/>
    </source>
</evidence>
<dbReference type="InterPro" id="IPR003959">
    <property type="entry name" value="ATPase_AAA_core"/>
</dbReference>
<dbReference type="InterPro" id="IPR003593">
    <property type="entry name" value="AAA+_ATPase"/>
</dbReference>
<accession>A0AAD8WRK2</accession>
<proteinExistence type="predicted"/>
<protein>
    <recommendedName>
        <fullName evidence="4">AAA+ ATPase domain-containing protein</fullName>
    </recommendedName>
</protein>
<dbReference type="Pfam" id="PF00004">
    <property type="entry name" value="AAA"/>
    <property type="match status" value="1"/>
</dbReference>
<dbReference type="EMBL" id="JAUUTY010000002">
    <property type="protein sequence ID" value="KAK1678317.1"/>
    <property type="molecule type" value="Genomic_DNA"/>
</dbReference>
<dbReference type="InterPro" id="IPR027417">
    <property type="entry name" value="P-loop_NTPase"/>
</dbReference>
<dbReference type="InterPro" id="IPR001270">
    <property type="entry name" value="ClpA/B"/>
</dbReference>
<evidence type="ECO:0000313" key="6">
    <source>
        <dbReference type="Proteomes" id="UP001231189"/>
    </source>
</evidence>
<dbReference type="SUPFAM" id="SSF52540">
    <property type="entry name" value="P-loop containing nucleoside triphosphate hydrolases"/>
    <property type="match status" value="2"/>
</dbReference>
<comment type="caution">
    <text evidence="5">The sequence shown here is derived from an EMBL/GenBank/DDBJ whole genome shotgun (WGS) entry which is preliminary data.</text>
</comment>
<sequence length="502" mass="55187">MTGQGDPVIGRDDEIDRVIDILCRRTKNCVALVGAAGVGKTAIAEGLAQRVASGRVPASLVGARVVEIDLGAMVAGTTLRGMFEERMKNMIKQAEASDGKVVLFIDEMHMLYSAGSTLHNCTTASNMLKPALARGRIRCVGATTFDEYRQYIEKDPALERRFQKVQVEEPTTEATIAILLGLKQRFQGHHGLEIQDAALVAAAHLGSRYITGIYVKELINFYFGSLLFLGRQFPDKAIDLIDEACTTIARKMAQIGNENITQISRLTDSVERNLEISSTSRDQKAIINPNHVAQVVSRWTGIPIATLHEEEKDKLLQLRDRLHERVVGQDEAVNLVAQAVLRSRAGLDQPSQPIGSFLFLGPSGVGKTELAKALAEQLFDNEKMLVRVDMSEYNSVGSITRLVGAPPSYIGYEDGGQLTEKVRRHPYSIVLFDEVEKAHSSVSNIFLQILDDGILTDGKGRTVDFKNTIVIMTSNLGSKHLTQLPGEISLEVARNHVMKEVR</sequence>
<dbReference type="SMART" id="SM00382">
    <property type="entry name" value="AAA"/>
    <property type="match status" value="2"/>
</dbReference>
<dbReference type="GO" id="GO:0005524">
    <property type="term" value="F:ATP binding"/>
    <property type="evidence" value="ECO:0007669"/>
    <property type="project" value="UniProtKB-KW"/>
</dbReference>
<dbReference type="PANTHER" id="PTHR11638">
    <property type="entry name" value="ATP-DEPENDENT CLP PROTEASE"/>
    <property type="match status" value="1"/>
</dbReference>
<evidence type="ECO:0000256" key="2">
    <source>
        <dbReference type="ARBA" id="ARBA00022840"/>
    </source>
</evidence>
<feature type="domain" description="AAA+ ATPase" evidence="4">
    <location>
        <begin position="353"/>
        <end position="502"/>
    </location>
</feature>
<dbReference type="GO" id="GO:0005737">
    <property type="term" value="C:cytoplasm"/>
    <property type="evidence" value="ECO:0007669"/>
    <property type="project" value="TreeGrafter"/>
</dbReference>
<dbReference type="Gene3D" id="3.40.50.300">
    <property type="entry name" value="P-loop containing nucleotide triphosphate hydrolases"/>
    <property type="match status" value="3"/>
</dbReference>
<dbReference type="PRINTS" id="PR00300">
    <property type="entry name" value="CLPPROTEASEA"/>
</dbReference>